<organism evidence="1 2">
    <name type="scientific">Pseudomonas phytophila</name>
    <dbReference type="NCBI Taxonomy" id="2867264"/>
    <lineage>
        <taxon>Bacteria</taxon>
        <taxon>Pseudomonadati</taxon>
        <taxon>Pseudomonadota</taxon>
        <taxon>Gammaproteobacteria</taxon>
        <taxon>Pseudomonadales</taxon>
        <taxon>Pseudomonadaceae</taxon>
        <taxon>Pseudomonas</taxon>
    </lineage>
</organism>
<dbReference type="Proteomes" id="UP001063228">
    <property type="component" value="Chromosome"/>
</dbReference>
<dbReference type="RefSeq" id="WP_263267963.1">
    <property type="nucleotide sequence ID" value="NZ_CP081201.1"/>
</dbReference>
<keyword evidence="2" id="KW-1185">Reference proteome</keyword>
<name>A0ABY6FAM2_9PSED</name>
<sequence length="78" mass="8366">MLSGQCLKNGSTIKQIFFGERSLAKSKAGHNLLSETLTRGGQLFEQNAVALKIPELPKAAMAVCQSKCFAAFGSSYKI</sequence>
<proteinExistence type="predicted"/>
<dbReference type="EMBL" id="CP081201">
    <property type="protein sequence ID" value="UXZ94950.1"/>
    <property type="molecule type" value="Genomic_DNA"/>
</dbReference>
<evidence type="ECO:0000313" key="1">
    <source>
        <dbReference type="EMBL" id="UXZ94950.1"/>
    </source>
</evidence>
<evidence type="ECO:0000313" key="2">
    <source>
        <dbReference type="Proteomes" id="UP001063228"/>
    </source>
</evidence>
<gene>
    <name evidence="1" type="ORF">K3169_21730</name>
</gene>
<accession>A0ABY6FAM2</accession>
<protein>
    <submittedName>
        <fullName evidence="1">Uncharacterized protein</fullName>
    </submittedName>
</protein>
<reference evidence="1" key="1">
    <citation type="submission" date="2021-08" db="EMBL/GenBank/DDBJ databases">
        <title>Complete genome sequence of Pseudomonas phytophila.</title>
        <authorList>
            <person name="Weir B.S."/>
            <person name="Templeton M.D."/>
            <person name="Arshed S."/>
            <person name="Andersen M.T."/>
            <person name="Jayaraman J."/>
        </authorList>
    </citation>
    <scope>NUCLEOTIDE SEQUENCE</scope>
    <source>
        <strain evidence="1">ICMP 23753</strain>
    </source>
</reference>